<dbReference type="GeneID" id="74354598"/>
<reference evidence="1 2" key="1">
    <citation type="submission" date="2009-07" db="EMBL/GenBank/DDBJ databases">
        <authorList>
            <person name="Madupu R."/>
            <person name="Sebastian Y."/>
            <person name="Durkin A.S."/>
            <person name="Torralba M."/>
            <person name="Methe B."/>
            <person name="Sutton G.G."/>
            <person name="Strausberg R.L."/>
            <person name="Nelson K.E."/>
        </authorList>
    </citation>
    <scope>NUCLEOTIDE SEQUENCE [LARGE SCALE GENOMIC DNA]</scope>
    <source>
        <strain evidence="1 2">RM3277</strain>
    </source>
</reference>
<proteinExistence type="predicted"/>
<gene>
    <name evidence="1" type="ORF">CAMSH0001_1496</name>
</gene>
<protein>
    <submittedName>
        <fullName evidence="1">Uncharacterized protein</fullName>
    </submittedName>
</protein>
<comment type="caution">
    <text evidence="1">The sequence shown here is derived from an EMBL/GenBank/DDBJ whole genome shotgun (WGS) entry which is preliminary data.</text>
</comment>
<keyword evidence="2" id="KW-1185">Reference proteome</keyword>
<organism evidence="1 2">
    <name type="scientific">Campylobacter showae RM3277</name>
    <dbReference type="NCBI Taxonomy" id="553219"/>
    <lineage>
        <taxon>Bacteria</taxon>
        <taxon>Pseudomonadati</taxon>
        <taxon>Campylobacterota</taxon>
        <taxon>Epsilonproteobacteria</taxon>
        <taxon>Campylobacterales</taxon>
        <taxon>Campylobacteraceae</taxon>
        <taxon>Campylobacter</taxon>
    </lineage>
</organism>
<dbReference type="Proteomes" id="UP000003107">
    <property type="component" value="Unassembled WGS sequence"/>
</dbReference>
<dbReference type="AlphaFoldDB" id="C6RCR0"/>
<accession>C6RCR0</accession>
<dbReference type="EMBL" id="ACVQ01000003">
    <property type="protein sequence ID" value="EET80768.1"/>
    <property type="molecule type" value="Genomic_DNA"/>
</dbReference>
<name>C6RCR0_9BACT</name>
<sequence length="40" mass="4637">MGFNRVRSNLTVKPERKFEVRVKSGFENGFKFDEAVAKFA</sequence>
<evidence type="ECO:0000313" key="1">
    <source>
        <dbReference type="EMBL" id="EET80768.1"/>
    </source>
</evidence>
<dbReference type="RefSeq" id="WP_002946347.1">
    <property type="nucleotide sequence ID" value="NZ_ACVQ01000003.1"/>
</dbReference>
<evidence type="ECO:0000313" key="2">
    <source>
        <dbReference type="Proteomes" id="UP000003107"/>
    </source>
</evidence>